<dbReference type="InterPro" id="IPR007581">
    <property type="entry name" value="Endonuclease-V"/>
</dbReference>
<keyword evidence="1" id="KW-0255">Endonuclease</keyword>
<gene>
    <name evidence="1" type="ORF">ACFQ4Y_12245</name>
</gene>
<name>A0ABW4CA84_9BACL</name>
<dbReference type="Gene3D" id="3.30.2170.10">
    <property type="entry name" value="archaeoglobus fulgidus dsm 4304 superfamily"/>
    <property type="match status" value="1"/>
</dbReference>
<keyword evidence="2" id="KW-1185">Reference proteome</keyword>
<dbReference type="GO" id="GO:0004519">
    <property type="term" value="F:endonuclease activity"/>
    <property type="evidence" value="ECO:0007669"/>
    <property type="project" value="UniProtKB-KW"/>
</dbReference>
<dbReference type="RefSeq" id="WP_380165902.1">
    <property type="nucleotide sequence ID" value="NZ_JBHTNU010000012.1"/>
</dbReference>
<keyword evidence="1" id="KW-0378">Hydrolase</keyword>
<evidence type="ECO:0000313" key="2">
    <source>
        <dbReference type="Proteomes" id="UP001597282"/>
    </source>
</evidence>
<sequence>MRGRAQEPGPKRGDFAPLVDDDEVIGSLLRTQDEIQPVYISIGHRTSLPTAQDWILKLSPVIVCRKPRVWRINESAERSPIPTIASRGICKSFFV</sequence>
<dbReference type="Pfam" id="PF04493">
    <property type="entry name" value="Endonuclease_5"/>
    <property type="match status" value="1"/>
</dbReference>
<dbReference type="Proteomes" id="UP001597282">
    <property type="component" value="Unassembled WGS sequence"/>
</dbReference>
<comment type="caution">
    <text evidence="1">The sequence shown here is derived from an EMBL/GenBank/DDBJ whole genome shotgun (WGS) entry which is preliminary data.</text>
</comment>
<proteinExistence type="predicted"/>
<keyword evidence="1" id="KW-0540">Nuclease</keyword>
<organism evidence="1 2">
    <name type="scientific">Kroppenstedtia sanguinis</name>
    <dbReference type="NCBI Taxonomy" id="1380684"/>
    <lineage>
        <taxon>Bacteria</taxon>
        <taxon>Bacillati</taxon>
        <taxon>Bacillota</taxon>
        <taxon>Bacilli</taxon>
        <taxon>Bacillales</taxon>
        <taxon>Thermoactinomycetaceae</taxon>
        <taxon>Kroppenstedtia</taxon>
    </lineage>
</organism>
<evidence type="ECO:0000313" key="1">
    <source>
        <dbReference type="EMBL" id="MFD1427675.1"/>
    </source>
</evidence>
<reference evidence="2" key="1">
    <citation type="journal article" date="2019" name="Int. J. Syst. Evol. Microbiol.">
        <title>The Global Catalogue of Microorganisms (GCM) 10K type strain sequencing project: providing services to taxonomists for standard genome sequencing and annotation.</title>
        <authorList>
            <consortium name="The Broad Institute Genomics Platform"/>
            <consortium name="The Broad Institute Genome Sequencing Center for Infectious Disease"/>
            <person name="Wu L."/>
            <person name="Ma J."/>
        </authorList>
    </citation>
    <scope>NUCLEOTIDE SEQUENCE [LARGE SCALE GENOMIC DNA]</scope>
    <source>
        <strain evidence="2">S1</strain>
    </source>
</reference>
<accession>A0ABW4CA84</accession>
<dbReference type="EMBL" id="JBHTNU010000012">
    <property type="protein sequence ID" value="MFD1427675.1"/>
    <property type="molecule type" value="Genomic_DNA"/>
</dbReference>
<protein>
    <submittedName>
        <fullName evidence="1">Endonuclease V</fullName>
    </submittedName>
</protein>